<gene>
    <name evidence="1" type="ORF">HAX54_035527</name>
</gene>
<proteinExistence type="predicted"/>
<keyword evidence="2" id="KW-1185">Reference proteome</keyword>
<reference evidence="1 2" key="1">
    <citation type="journal article" date="2021" name="BMC Genomics">
        <title>Datura genome reveals duplications of psychoactive alkaloid biosynthetic genes and high mutation rate following tissue culture.</title>
        <authorList>
            <person name="Rajewski A."/>
            <person name="Carter-House D."/>
            <person name="Stajich J."/>
            <person name="Litt A."/>
        </authorList>
    </citation>
    <scope>NUCLEOTIDE SEQUENCE [LARGE SCALE GENOMIC DNA]</scope>
    <source>
        <strain evidence="1">AR-01</strain>
    </source>
</reference>
<sequence>MLRDAELSRAWICHLLTHHWNFMSSSAHAAWHDAAPRSMARHRMHARHGTPPMRVFTPLCYLHAFSSNSFHFLLTHLTSKLASSLEFCTPQNKLIMFVSRPNIVRINTCDKKSQEAPSRPMT</sequence>
<organism evidence="1 2">
    <name type="scientific">Datura stramonium</name>
    <name type="common">Jimsonweed</name>
    <name type="synonym">Common thornapple</name>
    <dbReference type="NCBI Taxonomy" id="4076"/>
    <lineage>
        <taxon>Eukaryota</taxon>
        <taxon>Viridiplantae</taxon>
        <taxon>Streptophyta</taxon>
        <taxon>Embryophyta</taxon>
        <taxon>Tracheophyta</taxon>
        <taxon>Spermatophyta</taxon>
        <taxon>Magnoliopsida</taxon>
        <taxon>eudicotyledons</taxon>
        <taxon>Gunneridae</taxon>
        <taxon>Pentapetalae</taxon>
        <taxon>asterids</taxon>
        <taxon>lamiids</taxon>
        <taxon>Solanales</taxon>
        <taxon>Solanaceae</taxon>
        <taxon>Solanoideae</taxon>
        <taxon>Datureae</taxon>
        <taxon>Datura</taxon>
    </lineage>
</organism>
<dbReference type="Proteomes" id="UP000823775">
    <property type="component" value="Unassembled WGS sequence"/>
</dbReference>
<protein>
    <submittedName>
        <fullName evidence="1">Uncharacterized protein</fullName>
    </submittedName>
</protein>
<evidence type="ECO:0000313" key="1">
    <source>
        <dbReference type="EMBL" id="MCD9646019.1"/>
    </source>
</evidence>
<comment type="caution">
    <text evidence="1">The sequence shown here is derived from an EMBL/GenBank/DDBJ whole genome shotgun (WGS) entry which is preliminary data.</text>
</comment>
<accession>A0ABS8VGN0</accession>
<name>A0ABS8VGN0_DATST</name>
<dbReference type="EMBL" id="JACEIK010004641">
    <property type="protein sequence ID" value="MCD9646019.1"/>
    <property type="molecule type" value="Genomic_DNA"/>
</dbReference>
<feature type="non-terminal residue" evidence="1">
    <location>
        <position position="1"/>
    </location>
</feature>
<evidence type="ECO:0000313" key="2">
    <source>
        <dbReference type="Proteomes" id="UP000823775"/>
    </source>
</evidence>